<feature type="compositionally biased region" description="Low complexity" evidence="10">
    <location>
        <begin position="285"/>
        <end position="297"/>
    </location>
</feature>
<feature type="binding site" evidence="8">
    <location>
        <position position="576"/>
    </location>
    <ligand>
        <name>substrate</name>
    </ligand>
</feature>
<comment type="caution">
    <text evidence="12">The sequence shown here is derived from an EMBL/GenBank/DDBJ whole genome shotgun (WGS) entry which is preliminary data.</text>
</comment>
<feature type="domain" description="Peptidase S11 D-alanyl-D-alanine carboxypeptidase A N-terminal" evidence="11">
    <location>
        <begin position="404"/>
        <end position="604"/>
    </location>
</feature>
<keyword evidence="2" id="KW-0732">Signal</keyword>
<gene>
    <name evidence="12" type="ORF">Arub01_02140</name>
</gene>
<dbReference type="Pfam" id="PF00768">
    <property type="entry name" value="Peptidase_S11"/>
    <property type="match status" value="1"/>
</dbReference>
<dbReference type="PANTHER" id="PTHR21581">
    <property type="entry name" value="D-ALANYL-D-ALANINE CARBOXYPEPTIDASE"/>
    <property type="match status" value="1"/>
</dbReference>
<feature type="region of interest" description="Disordered" evidence="10">
    <location>
        <begin position="1"/>
        <end position="328"/>
    </location>
</feature>
<keyword evidence="5" id="KW-0573">Peptidoglycan synthesis</keyword>
<feature type="compositionally biased region" description="Basic and acidic residues" evidence="10">
    <location>
        <begin position="176"/>
        <end position="186"/>
    </location>
</feature>
<dbReference type="PANTHER" id="PTHR21581:SF33">
    <property type="entry name" value="D-ALANYL-D-ALANINE CARBOXYPEPTIDASE DACB"/>
    <property type="match status" value="1"/>
</dbReference>
<accession>A0A9W6UUS4</accession>
<dbReference type="InterPro" id="IPR012338">
    <property type="entry name" value="Beta-lactam/transpept-like"/>
</dbReference>
<dbReference type="InterPro" id="IPR001967">
    <property type="entry name" value="Peptidase_S11_N"/>
</dbReference>
<evidence type="ECO:0000256" key="7">
    <source>
        <dbReference type="PIRSR" id="PIRSR618044-1"/>
    </source>
</evidence>
<evidence type="ECO:0000256" key="8">
    <source>
        <dbReference type="PIRSR" id="PIRSR618044-2"/>
    </source>
</evidence>
<feature type="active site" description="Proton acceptor" evidence="7">
    <location>
        <position position="411"/>
    </location>
</feature>
<organism evidence="12 13">
    <name type="scientific">Actinomadura rubrobrunea</name>
    <dbReference type="NCBI Taxonomy" id="115335"/>
    <lineage>
        <taxon>Bacteria</taxon>
        <taxon>Bacillati</taxon>
        <taxon>Actinomycetota</taxon>
        <taxon>Actinomycetes</taxon>
        <taxon>Streptosporangiales</taxon>
        <taxon>Thermomonosporaceae</taxon>
        <taxon>Actinomadura</taxon>
    </lineage>
</organism>
<feature type="compositionally biased region" description="Pro residues" evidence="10">
    <location>
        <begin position="298"/>
        <end position="314"/>
    </location>
</feature>
<feature type="compositionally biased region" description="Low complexity" evidence="10">
    <location>
        <begin position="113"/>
        <end position="126"/>
    </location>
</feature>
<dbReference type="Gene3D" id="3.40.710.10">
    <property type="entry name" value="DD-peptidase/beta-lactamase superfamily"/>
    <property type="match status" value="1"/>
</dbReference>
<dbReference type="InterPro" id="IPR018044">
    <property type="entry name" value="Peptidase_S11"/>
</dbReference>
<dbReference type="GO" id="GO:0008360">
    <property type="term" value="P:regulation of cell shape"/>
    <property type="evidence" value="ECO:0007669"/>
    <property type="project" value="UniProtKB-KW"/>
</dbReference>
<evidence type="ECO:0000256" key="1">
    <source>
        <dbReference type="ARBA" id="ARBA00007164"/>
    </source>
</evidence>
<keyword evidence="13" id="KW-1185">Reference proteome</keyword>
<feature type="compositionally biased region" description="Acidic residues" evidence="10">
    <location>
        <begin position="154"/>
        <end position="168"/>
    </location>
</feature>
<dbReference type="PRINTS" id="PR00725">
    <property type="entry name" value="DADACBPTASE1"/>
</dbReference>
<name>A0A9W6UUS4_9ACTN</name>
<evidence type="ECO:0000259" key="11">
    <source>
        <dbReference type="Pfam" id="PF00768"/>
    </source>
</evidence>
<dbReference type="Proteomes" id="UP001165124">
    <property type="component" value="Unassembled WGS sequence"/>
</dbReference>
<keyword evidence="4" id="KW-0133">Cell shape</keyword>
<evidence type="ECO:0000256" key="6">
    <source>
        <dbReference type="ARBA" id="ARBA00023316"/>
    </source>
</evidence>
<dbReference type="GO" id="GO:0006508">
    <property type="term" value="P:proteolysis"/>
    <property type="evidence" value="ECO:0007669"/>
    <property type="project" value="InterPro"/>
</dbReference>
<dbReference type="GO" id="GO:0071555">
    <property type="term" value="P:cell wall organization"/>
    <property type="evidence" value="ECO:0007669"/>
    <property type="project" value="UniProtKB-KW"/>
</dbReference>
<evidence type="ECO:0000313" key="12">
    <source>
        <dbReference type="EMBL" id="GLW61970.1"/>
    </source>
</evidence>
<feature type="active site" evidence="7">
    <location>
        <position position="475"/>
    </location>
</feature>
<evidence type="ECO:0000256" key="4">
    <source>
        <dbReference type="ARBA" id="ARBA00022960"/>
    </source>
</evidence>
<feature type="active site" description="Acyl-ester intermediate" evidence="7">
    <location>
        <position position="408"/>
    </location>
</feature>
<keyword evidence="12" id="KW-0645">Protease</keyword>
<dbReference type="SUPFAM" id="SSF56601">
    <property type="entry name" value="beta-lactamase/transpeptidase-like"/>
    <property type="match status" value="1"/>
</dbReference>
<feature type="compositionally biased region" description="Acidic residues" evidence="10">
    <location>
        <begin position="102"/>
        <end position="112"/>
    </location>
</feature>
<dbReference type="GO" id="GO:0009002">
    <property type="term" value="F:serine-type D-Ala-D-Ala carboxypeptidase activity"/>
    <property type="evidence" value="ECO:0007669"/>
    <property type="project" value="InterPro"/>
</dbReference>
<dbReference type="GO" id="GO:0009252">
    <property type="term" value="P:peptidoglycan biosynthetic process"/>
    <property type="evidence" value="ECO:0007669"/>
    <property type="project" value="UniProtKB-KW"/>
</dbReference>
<evidence type="ECO:0000313" key="13">
    <source>
        <dbReference type="Proteomes" id="UP001165124"/>
    </source>
</evidence>
<keyword evidence="6" id="KW-0961">Cell wall biogenesis/degradation</keyword>
<sequence>MKDASGVLDDDAEHEAAGASPQDDPDSGAEARPDTGSDTAPDTARDQEESSETPQSPQTADGAEEAPEATTEEEPSASEDDESSAGGDGERAQDDAQADTGHDDDQDEDETPAEPSSESAGSPDAAEAAERVGETTSDDVPDDAPEDRSHDASSDEQADEPEAPEPEDESRPAGTDGHEAGRDEGRTPTAEFRLPERESTPASGQVTVPDLPRPVFPERWAGDTEFGTGATRGRVSEEKPRPAPQAAAPPRPASERPSARVSFSAHPTVEDKLPERPFAPGDTSPEPTAPTYAAAPPQTAPAPPSAAPPAPAQPPIDGAPAEAPQRKRRRGPVIAIAALVLLAGLVTGQLVRPVPEPTLHLTLPTTRYTFQGAAPVLPWPQHGQAAVYVEGLGTMGSSGGQAPTPTASVAKVMTAYVFLRDHPLRPGEQGPTFRISAEEAAQLPARKRRGESLVEVVAGQPFTERKALEALMIVSANNIAHELARWDSGDERAFVRKMNETARSLGMTSTTYTDPSGYDRGTVSTAADQVKLLTAAMKIPAFAEIVSNRTYVPNDGRPPRPGGNILVGRYGVIGGKTGYTDAAGGNFVFAARKQVGNVPTMIVGAVMGQRSSSAMGALVVAQRLVVAAQNALTSATLAPAGAEVAAVDDGLGGRTPLRAAAPVTVVGWGGLSVPVRVTGDPPRRAADGTRVGAVTAGAASTPLAVHGELKEPSLFKRLLRLA</sequence>
<dbReference type="RefSeq" id="WP_067914660.1">
    <property type="nucleotide sequence ID" value="NZ_BSRZ01000001.1"/>
</dbReference>
<proteinExistence type="inferred from homology"/>
<protein>
    <submittedName>
        <fullName evidence="12">D-alanyl-D-alanine carboxypeptidase</fullName>
    </submittedName>
</protein>
<evidence type="ECO:0000256" key="9">
    <source>
        <dbReference type="RuleBase" id="RU004016"/>
    </source>
</evidence>
<reference evidence="12" key="1">
    <citation type="submission" date="2023-02" db="EMBL/GenBank/DDBJ databases">
        <title>Actinomadura rubrobrunea NBRC 14622.</title>
        <authorList>
            <person name="Ichikawa N."/>
            <person name="Sato H."/>
            <person name="Tonouchi N."/>
        </authorList>
    </citation>
    <scope>NUCLEOTIDE SEQUENCE</scope>
    <source>
        <strain evidence="12">NBRC 14622</strain>
    </source>
</reference>
<evidence type="ECO:0000256" key="2">
    <source>
        <dbReference type="ARBA" id="ARBA00022729"/>
    </source>
</evidence>
<dbReference type="AlphaFoldDB" id="A0A9W6UUS4"/>
<keyword evidence="3" id="KW-0378">Hydrolase</keyword>
<feature type="compositionally biased region" description="Acidic residues" evidence="10">
    <location>
        <begin position="136"/>
        <end position="145"/>
    </location>
</feature>
<evidence type="ECO:0000256" key="10">
    <source>
        <dbReference type="SAM" id="MobiDB-lite"/>
    </source>
</evidence>
<feature type="compositionally biased region" description="Acidic residues" evidence="10">
    <location>
        <begin position="62"/>
        <end position="83"/>
    </location>
</feature>
<keyword evidence="12" id="KW-0121">Carboxypeptidase</keyword>
<evidence type="ECO:0000256" key="5">
    <source>
        <dbReference type="ARBA" id="ARBA00022984"/>
    </source>
</evidence>
<evidence type="ECO:0000256" key="3">
    <source>
        <dbReference type="ARBA" id="ARBA00022801"/>
    </source>
</evidence>
<dbReference type="EMBL" id="BSRZ01000001">
    <property type="protein sequence ID" value="GLW61970.1"/>
    <property type="molecule type" value="Genomic_DNA"/>
</dbReference>
<comment type="similarity">
    <text evidence="1 9">Belongs to the peptidase S11 family.</text>
</comment>